<dbReference type="Gene3D" id="1.20.1280.50">
    <property type="match status" value="1"/>
</dbReference>
<keyword evidence="1" id="KW-1133">Transmembrane helix</keyword>
<dbReference type="SUPFAM" id="SSF81383">
    <property type="entry name" value="F-box domain"/>
    <property type="match status" value="1"/>
</dbReference>
<dbReference type="SMART" id="SM00256">
    <property type="entry name" value="FBOX"/>
    <property type="match status" value="1"/>
</dbReference>
<evidence type="ECO:0000313" key="3">
    <source>
        <dbReference type="EMBL" id="KAH0929229.1"/>
    </source>
</evidence>
<feature type="domain" description="F-box" evidence="2">
    <location>
        <begin position="46"/>
        <end position="85"/>
    </location>
</feature>
<feature type="transmembrane region" description="Helical" evidence="1">
    <location>
        <begin position="523"/>
        <end position="544"/>
    </location>
</feature>
<protein>
    <recommendedName>
        <fullName evidence="2">F-box domain-containing protein</fullName>
    </recommendedName>
</protein>
<name>A0ABQ8DIP4_BRANA</name>
<accession>A0ABQ8DIP4</accession>
<dbReference type="InterPro" id="IPR001810">
    <property type="entry name" value="F-box_dom"/>
</dbReference>
<comment type="caution">
    <text evidence="3">The sequence shown here is derived from an EMBL/GenBank/DDBJ whole genome shotgun (WGS) entry which is preliminary data.</text>
</comment>
<dbReference type="PANTHER" id="PTHR47722">
    <property type="entry name" value="EXPRESSED PROTEIN"/>
    <property type="match status" value="1"/>
</dbReference>
<gene>
    <name evidence="3" type="ORF">HID58_014956</name>
</gene>
<keyword evidence="4" id="KW-1185">Reference proteome</keyword>
<evidence type="ECO:0000313" key="4">
    <source>
        <dbReference type="Proteomes" id="UP000824890"/>
    </source>
</evidence>
<dbReference type="Proteomes" id="UP000824890">
    <property type="component" value="Unassembled WGS sequence"/>
</dbReference>
<proteinExistence type="predicted"/>
<evidence type="ECO:0000259" key="2">
    <source>
        <dbReference type="SMART" id="SM00256"/>
    </source>
</evidence>
<feature type="transmembrane region" description="Helical" evidence="1">
    <location>
        <begin position="351"/>
        <end position="370"/>
    </location>
</feature>
<sequence>MQSTDAFACFLLPPNFPGKDFQSYLPPQIIQIQPPQILCKHCLKMFTEEVLKNVFPLLEGEDLAACMGVCKQWRHIAKDDFYWKCQCAKKWPSVCKRTKPPTGTYYKMFQTFSKRRLNRTLPPPRLSFENLEFFVDIWSEDKPVYSGLIPGLAMETGIKPLPSGISNVLRTHLAKPDYKMVVPAEPRFTVPLNQTVSVSMLVGRNDSDKVARIINRSVFEYIDRSSYRALAFEYLDLSPYYPFVSGIRAWVSLLFMDAEDINDGVLDVFGIQLDFCDVAETKEELQRCSNYQLQRLFGLYAPIHKKRRNFGRNVRQKRTLSEFPKSDLNLAPASDGACAHGAGAGGLASSFSLFLFAISFSFFLFAIVLWSSLSQYGLSVFAARMGEVWLLYPYIFSEWLRCEVIRVWRCCLVSLLSVGIRRAPVGSATMEAVGESKYAGWRWYLGFQSVSSMAPGWVSLRASSLQKSSTRPFSVMLRLKADAFLWCGPLFSHYALSLCGARVGSFSLECCFFGSRRLQVKWWLSVAVVGHHCGTLGFAHIPALHKIT</sequence>
<dbReference type="Pfam" id="PF12937">
    <property type="entry name" value="F-box-like"/>
    <property type="match status" value="1"/>
</dbReference>
<dbReference type="EMBL" id="JAGKQM010000004">
    <property type="protein sequence ID" value="KAH0929229.1"/>
    <property type="molecule type" value="Genomic_DNA"/>
</dbReference>
<reference evidence="3 4" key="1">
    <citation type="submission" date="2021-05" db="EMBL/GenBank/DDBJ databases">
        <title>Genome Assembly of Synthetic Allotetraploid Brassica napus Reveals Homoeologous Exchanges between Subgenomes.</title>
        <authorList>
            <person name="Davis J.T."/>
        </authorList>
    </citation>
    <scope>NUCLEOTIDE SEQUENCE [LARGE SCALE GENOMIC DNA]</scope>
    <source>
        <strain evidence="4">cv. Da-Ae</strain>
        <tissue evidence="3">Seedling</tissue>
    </source>
</reference>
<evidence type="ECO:0000256" key="1">
    <source>
        <dbReference type="SAM" id="Phobius"/>
    </source>
</evidence>
<organism evidence="3 4">
    <name type="scientific">Brassica napus</name>
    <name type="common">Rape</name>
    <dbReference type="NCBI Taxonomy" id="3708"/>
    <lineage>
        <taxon>Eukaryota</taxon>
        <taxon>Viridiplantae</taxon>
        <taxon>Streptophyta</taxon>
        <taxon>Embryophyta</taxon>
        <taxon>Tracheophyta</taxon>
        <taxon>Spermatophyta</taxon>
        <taxon>Magnoliopsida</taxon>
        <taxon>eudicotyledons</taxon>
        <taxon>Gunneridae</taxon>
        <taxon>Pentapetalae</taxon>
        <taxon>rosids</taxon>
        <taxon>malvids</taxon>
        <taxon>Brassicales</taxon>
        <taxon>Brassicaceae</taxon>
        <taxon>Brassiceae</taxon>
        <taxon>Brassica</taxon>
    </lineage>
</organism>
<dbReference type="PANTHER" id="PTHR47722:SF1">
    <property type="entry name" value="F-BOX DOMAIN CONTAINING PROTEIN, EXPRESSED"/>
    <property type="match status" value="1"/>
</dbReference>
<dbReference type="InterPro" id="IPR036047">
    <property type="entry name" value="F-box-like_dom_sf"/>
</dbReference>
<dbReference type="InterPro" id="IPR044207">
    <property type="entry name" value="At5g39250-like"/>
</dbReference>
<keyword evidence="1" id="KW-0472">Membrane</keyword>
<keyword evidence="1" id="KW-0812">Transmembrane</keyword>